<organism evidence="1 2">
    <name type="scientific">Smallanthus sonchifolius</name>
    <dbReference type="NCBI Taxonomy" id="185202"/>
    <lineage>
        <taxon>Eukaryota</taxon>
        <taxon>Viridiplantae</taxon>
        <taxon>Streptophyta</taxon>
        <taxon>Embryophyta</taxon>
        <taxon>Tracheophyta</taxon>
        <taxon>Spermatophyta</taxon>
        <taxon>Magnoliopsida</taxon>
        <taxon>eudicotyledons</taxon>
        <taxon>Gunneridae</taxon>
        <taxon>Pentapetalae</taxon>
        <taxon>asterids</taxon>
        <taxon>campanulids</taxon>
        <taxon>Asterales</taxon>
        <taxon>Asteraceae</taxon>
        <taxon>Asteroideae</taxon>
        <taxon>Heliantheae alliance</taxon>
        <taxon>Millerieae</taxon>
        <taxon>Smallanthus</taxon>
    </lineage>
</organism>
<name>A0ACB8XWB5_9ASTR</name>
<evidence type="ECO:0000313" key="2">
    <source>
        <dbReference type="Proteomes" id="UP001056120"/>
    </source>
</evidence>
<protein>
    <submittedName>
        <fullName evidence="1">Uncharacterized protein</fullName>
    </submittedName>
</protein>
<reference evidence="2" key="1">
    <citation type="journal article" date="2022" name="Mol. Ecol. Resour.">
        <title>The genomes of chicory, endive, great burdock and yacon provide insights into Asteraceae palaeo-polyploidization history and plant inulin production.</title>
        <authorList>
            <person name="Fan W."/>
            <person name="Wang S."/>
            <person name="Wang H."/>
            <person name="Wang A."/>
            <person name="Jiang F."/>
            <person name="Liu H."/>
            <person name="Zhao H."/>
            <person name="Xu D."/>
            <person name="Zhang Y."/>
        </authorList>
    </citation>
    <scope>NUCLEOTIDE SEQUENCE [LARGE SCALE GENOMIC DNA]</scope>
    <source>
        <strain evidence="2">cv. Yunnan</strain>
    </source>
</reference>
<gene>
    <name evidence="1" type="ORF">L1987_85358</name>
</gene>
<evidence type="ECO:0000313" key="1">
    <source>
        <dbReference type="EMBL" id="KAI3675765.1"/>
    </source>
</evidence>
<comment type="caution">
    <text evidence="1">The sequence shown here is derived from an EMBL/GenBank/DDBJ whole genome shotgun (WGS) entry which is preliminary data.</text>
</comment>
<reference evidence="1 2" key="2">
    <citation type="journal article" date="2022" name="Mol. Ecol. Resour.">
        <title>The genomes of chicory, endive, great burdock and yacon provide insights into Asteraceae paleo-polyploidization history and plant inulin production.</title>
        <authorList>
            <person name="Fan W."/>
            <person name="Wang S."/>
            <person name="Wang H."/>
            <person name="Wang A."/>
            <person name="Jiang F."/>
            <person name="Liu H."/>
            <person name="Zhao H."/>
            <person name="Xu D."/>
            <person name="Zhang Y."/>
        </authorList>
    </citation>
    <scope>NUCLEOTIDE SEQUENCE [LARGE SCALE GENOMIC DNA]</scope>
    <source>
        <strain evidence="2">cv. Yunnan</strain>
        <tissue evidence="1">Leaves</tissue>
    </source>
</reference>
<dbReference type="Proteomes" id="UP001056120">
    <property type="component" value="Linkage Group LG29"/>
</dbReference>
<accession>A0ACB8XWB5</accession>
<dbReference type="EMBL" id="CM042046">
    <property type="protein sequence ID" value="KAI3675765.1"/>
    <property type="molecule type" value="Genomic_DNA"/>
</dbReference>
<sequence>MASASTAIEVPVFIDTSLGTHIVISVSPDLTAGEFNKKFEIIHLNCYPGIGNIKVHGLMVKKRSHLYHLTESMPIKLAFQGYKKTWFLYTQVDPLNKKVSSTPESEVVHRGLSENKTENNCKKSRKKMKVTDFRASYVEPTIERMSESISVSGIIKKYFSVFDDEVTSSSPKTQVANYAPKTPPTATITKVVGSREKKRSSAVGSRLIVAANHLGISTSDKKPVISLCRYKCDEFSVAKSSSLLRHPVFEIGEE</sequence>
<keyword evidence="2" id="KW-1185">Reference proteome</keyword>
<proteinExistence type="predicted"/>